<dbReference type="InterPro" id="IPR006639">
    <property type="entry name" value="Preselin/SPP"/>
</dbReference>
<comment type="subcellular location">
    <subcellularLocation>
        <location evidence="1">Endomembrane system</location>
        <topology evidence="1">Multi-pass membrane protein</topology>
    </subcellularLocation>
</comment>
<feature type="transmembrane region" description="Helical" evidence="7">
    <location>
        <begin position="221"/>
        <end position="239"/>
    </location>
</feature>
<sequence>MGGKLTTASEPARAEAQAWRWEASEDAQWAYGAFFATLALGQVPPLQALRLADLPYFMGLATLTIYIGAHRGLASKARQQISLRQGALAPVAASAALFGAYLLVKWLPDLNLQTLFDAYFWLVGALAVAGGIALPLRRTAGSLGATSLRVRLPRWLLLGDDGKPITSADAAPSDFAAALFGLAVASVDLAYGHKIFGLNNMIACLIATDILQLLGLRSFRVAAVLLAGLLAYDVFWVFGSPRVLGDNVMLAVATSDVLVGPTRLLFPRAAGGVGEASGFPFSLLGLGDVVVPGLLACLTLRFDASRATDMRARAAAAAEALHRAVGASGPGLSDDAYMCAGADAAAAAYDTVADSEAESRRHMQDGAAGARACSAFAASDAVLAQRTYFVPTIAAYVLGLGLAFVANAITHLGQPALLYLVPATLGAVGGTALLRGELDRVDAFTDAAQALGDAALAPVRADEPRTPPT</sequence>
<gene>
    <name evidence="8" type="ORF">WJX81_001559</name>
</gene>
<evidence type="ECO:0000256" key="3">
    <source>
        <dbReference type="ARBA" id="ARBA00022692"/>
    </source>
</evidence>
<accession>A0AAW1R092</accession>
<evidence type="ECO:0000313" key="9">
    <source>
        <dbReference type="Proteomes" id="UP001445335"/>
    </source>
</evidence>
<dbReference type="GO" id="GO:0033619">
    <property type="term" value="P:membrane protein proteolysis"/>
    <property type="evidence" value="ECO:0007669"/>
    <property type="project" value="TreeGrafter"/>
</dbReference>
<feature type="transmembrane region" description="Helical" evidence="7">
    <location>
        <begin position="416"/>
        <end position="434"/>
    </location>
</feature>
<keyword evidence="6 7" id="KW-0472">Membrane</keyword>
<evidence type="ECO:0008006" key="10">
    <source>
        <dbReference type="Google" id="ProtNLM"/>
    </source>
</evidence>
<dbReference type="InterPro" id="IPR007369">
    <property type="entry name" value="Peptidase_A22B_SPP"/>
</dbReference>
<evidence type="ECO:0000256" key="7">
    <source>
        <dbReference type="SAM" id="Phobius"/>
    </source>
</evidence>
<comment type="caution">
    <text evidence="8">The sequence shown here is derived from an EMBL/GenBank/DDBJ whole genome shotgun (WGS) entry which is preliminary data.</text>
</comment>
<evidence type="ECO:0000313" key="8">
    <source>
        <dbReference type="EMBL" id="KAK9827238.1"/>
    </source>
</evidence>
<dbReference type="PANTHER" id="PTHR12174">
    <property type="entry name" value="SIGNAL PEPTIDE PEPTIDASE"/>
    <property type="match status" value="1"/>
</dbReference>
<reference evidence="8 9" key="1">
    <citation type="journal article" date="2024" name="Nat. Commun.">
        <title>Phylogenomics reveals the evolutionary origins of lichenization in chlorophyte algae.</title>
        <authorList>
            <person name="Puginier C."/>
            <person name="Libourel C."/>
            <person name="Otte J."/>
            <person name="Skaloud P."/>
            <person name="Haon M."/>
            <person name="Grisel S."/>
            <person name="Petersen M."/>
            <person name="Berrin J.G."/>
            <person name="Delaux P.M."/>
            <person name="Dal Grande F."/>
            <person name="Keller J."/>
        </authorList>
    </citation>
    <scope>NUCLEOTIDE SEQUENCE [LARGE SCALE GENOMIC DNA]</scope>
    <source>
        <strain evidence="8 9">SAG 245.80</strain>
    </source>
</reference>
<feature type="transmembrane region" description="Helical" evidence="7">
    <location>
        <begin position="86"/>
        <end position="106"/>
    </location>
</feature>
<feature type="transmembrane region" description="Helical" evidence="7">
    <location>
        <begin position="388"/>
        <end position="410"/>
    </location>
</feature>
<feature type="transmembrane region" description="Helical" evidence="7">
    <location>
        <begin position="281"/>
        <end position="302"/>
    </location>
</feature>
<dbReference type="Pfam" id="PF04258">
    <property type="entry name" value="Peptidase_A22B"/>
    <property type="match status" value="1"/>
</dbReference>
<dbReference type="SMART" id="SM00730">
    <property type="entry name" value="PSN"/>
    <property type="match status" value="1"/>
</dbReference>
<dbReference type="AlphaFoldDB" id="A0AAW1R092"/>
<dbReference type="Proteomes" id="UP001445335">
    <property type="component" value="Unassembled WGS sequence"/>
</dbReference>
<keyword evidence="4" id="KW-0378">Hydrolase</keyword>
<dbReference type="GO" id="GO:0042500">
    <property type="term" value="F:aspartic endopeptidase activity, intramembrane cleaving"/>
    <property type="evidence" value="ECO:0007669"/>
    <property type="project" value="InterPro"/>
</dbReference>
<evidence type="ECO:0000256" key="6">
    <source>
        <dbReference type="ARBA" id="ARBA00023136"/>
    </source>
</evidence>
<evidence type="ECO:0000256" key="5">
    <source>
        <dbReference type="ARBA" id="ARBA00022989"/>
    </source>
</evidence>
<dbReference type="EMBL" id="JALJOU010000060">
    <property type="protein sequence ID" value="KAK9827238.1"/>
    <property type="molecule type" value="Genomic_DNA"/>
</dbReference>
<comment type="similarity">
    <text evidence="2">Belongs to the peptidase A22B family.</text>
</comment>
<dbReference type="GO" id="GO:0098554">
    <property type="term" value="C:cytoplasmic side of endoplasmic reticulum membrane"/>
    <property type="evidence" value="ECO:0007669"/>
    <property type="project" value="TreeGrafter"/>
</dbReference>
<name>A0AAW1R092_9CHLO</name>
<evidence type="ECO:0000256" key="2">
    <source>
        <dbReference type="ARBA" id="ARBA00006859"/>
    </source>
</evidence>
<dbReference type="PANTHER" id="PTHR12174:SF73">
    <property type="entry name" value="SIGNAL PEPTIDE PEPTIDASE DOMAIN CONTAINING PROTEIN"/>
    <property type="match status" value="1"/>
</dbReference>
<proteinExistence type="inferred from homology"/>
<keyword evidence="3 7" id="KW-0812">Transmembrane</keyword>
<feature type="transmembrane region" description="Helical" evidence="7">
    <location>
        <begin position="118"/>
        <end position="136"/>
    </location>
</feature>
<dbReference type="GO" id="GO:0006465">
    <property type="term" value="P:signal peptide processing"/>
    <property type="evidence" value="ECO:0007669"/>
    <property type="project" value="TreeGrafter"/>
</dbReference>
<protein>
    <recommendedName>
        <fullName evidence="10">Signal peptide peptidase</fullName>
    </recommendedName>
</protein>
<dbReference type="GO" id="GO:0098553">
    <property type="term" value="C:lumenal side of endoplasmic reticulum membrane"/>
    <property type="evidence" value="ECO:0007669"/>
    <property type="project" value="TreeGrafter"/>
</dbReference>
<feature type="transmembrane region" description="Helical" evidence="7">
    <location>
        <begin position="54"/>
        <end position="74"/>
    </location>
</feature>
<keyword evidence="5 7" id="KW-1133">Transmembrane helix</keyword>
<evidence type="ECO:0000256" key="4">
    <source>
        <dbReference type="ARBA" id="ARBA00022801"/>
    </source>
</evidence>
<keyword evidence="9" id="KW-1185">Reference proteome</keyword>
<organism evidence="8 9">
    <name type="scientific">Elliptochloris bilobata</name>
    <dbReference type="NCBI Taxonomy" id="381761"/>
    <lineage>
        <taxon>Eukaryota</taxon>
        <taxon>Viridiplantae</taxon>
        <taxon>Chlorophyta</taxon>
        <taxon>core chlorophytes</taxon>
        <taxon>Trebouxiophyceae</taxon>
        <taxon>Trebouxiophyceae incertae sedis</taxon>
        <taxon>Elliptochloris clade</taxon>
        <taxon>Elliptochloris</taxon>
    </lineage>
</organism>
<evidence type="ECO:0000256" key="1">
    <source>
        <dbReference type="ARBA" id="ARBA00004127"/>
    </source>
</evidence>